<protein>
    <submittedName>
        <fullName evidence="1">Uncharacterized protein</fullName>
    </submittedName>
</protein>
<accession>A0A7K3S2N1</accession>
<name>A0A7K3S2N1_9ACTN</name>
<dbReference type="RefSeq" id="WP_164205203.1">
    <property type="nucleotide sequence ID" value="NZ_JAAGMP010001046.1"/>
</dbReference>
<proteinExistence type="predicted"/>
<reference evidence="1 2" key="1">
    <citation type="submission" date="2020-01" db="EMBL/GenBank/DDBJ databases">
        <title>Insect and environment-associated Actinomycetes.</title>
        <authorList>
            <person name="Currrie C."/>
            <person name="Chevrette M."/>
            <person name="Carlson C."/>
            <person name="Stubbendieck R."/>
            <person name="Wendt-Pienkowski E."/>
        </authorList>
    </citation>
    <scope>NUCLEOTIDE SEQUENCE [LARGE SCALE GENOMIC DNA]</scope>
    <source>
        <strain evidence="1 2">SID7590</strain>
    </source>
</reference>
<dbReference type="Proteomes" id="UP000469670">
    <property type="component" value="Unassembled WGS sequence"/>
</dbReference>
<organism evidence="1 2">
    <name type="scientific">Streptomyces parvus</name>
    <dbReference type="NCBI Taxonomy" id="66428"/>
    <lineage>
        <taxon>Bacteria</taxon>
        <taxon>Bacillati</taxon>
        <taxon>Actinomycetota</taxon>
        <taxon>Actinomycetes</taxon>
        <taxon>Kitasatosporales</taxon>
        <taxon>Streptomycetaceae</taxon>
        <taxon>Streptomyces</taxon>
    </lineage>
</organism>
<dbReference type="EMBL" id="JAAGMP010001046">
    <property type="protein sequence ID" value="NEC21192.1"/>
    <property type="molecule type" value="Genomic_DNA"/>
</dbReference>
<dbReference type="AlphaFoldDB" id="A0A7K3S2N1"/>
<evidence type="ECO:0000313" key="1">
    <source>
        <dbReference type="EMBL" id="NEC21192.1"/>
    </source>
</evidence>
<sequence length="82" mass="8769">MSAMNRLDLDLIELGAQAVNAALLDTSAARLSALTAVFEECGERANIYFCPSTAAADLVRWAALDYQGARRAVRRRAVVAGV</sequence>
<comment type="caution">
    <text evidence="1">The sequence shown here is derived from an EMBL/GenBank/DDBJ whole genome shotgun (WGS) entry which is preliminary data.</text>
</comment>
<gene>
    <name evidence="1" type="ORF">G3I50_23535</name>
</gene>
<evidence type="ECO:0000313" key="2">
    <source>
        <dbReference type="Proteomes" id="UP000469670"/>
    </source>
</evidence>